<dbReference type="InterPro" id="IPR010129">
    <property type="entry name" value="T1SS_HlyD"/>
</dbReference>
<dbReference type="PRINTS" id="PR01490">
    <property type="entry name" value="RTXTOXIND"/>
</dbReference>
<keyword evidence="7" id="KW-1133">Transmembrane helix</keyword>
<evidence type="ECO:0000256" key="9">
    <source>
        <dbReference type="RuleBase" id="RU365093"/>
    </source>
</evidence>
<dbReference type="GO" id="GO:0005886">
    <property type="term" value="C:plasma membrane"/>
    <property type="evidence" value="ECO:0007669"/>
    <property type="project" value="UniProtKB-SubCell"/>
</dbReference>
<dbReference type="Pfam" id="PF26002">
    <property type="entry name" value="Beta-barrel_AprE"/>
    <property type="match status" value="1"/>
</dbReference>
<dbReference type="EMBL" id="MKIO01000037">
    <property type="protein sequence ID" value="OLP54067.1"/>
    <property type="molecule type" value="Genomic_DNA"/>
</dbReference>
<dbReference type="SUPFAM" id="SSF111369">
    <property type="entry name" value="HlyD-like secretion proteins"/>
    <property type="match status" value="1"/>
</dbReference>
<evidence type="ECO:0000256" key="8">
    <source>
        <dbReference type="ARBA" id="ARBA00023136"/>
    </source>
</evidence>
<evidence type="ECO:0000256" key="6">
    <source>
        <dbReference type="ARBA" id="ARBA00022692"/>
    </source>
</evidence>
<keyword evidence="5 9" id="KW-0997">Cell inner membrane</keyword>
<dbReference type="AlphaFoldDB" id="A0A1Q9AGJ0"/>
<keyword evidence="8" id="KW-0472">Membrane</keyword>
<protein>
    <recommendedName>
        <fullName evidence="9">Membrane fusion protein (MFP) family protein</fullName>
    </recommendedName>
</protein>
<dbReference type="Proteomes" id="UP000186143">
    <property type="component" value="Unassembled WGS sequence"/>
</dbReference>
<evidence type="ECO:0000256" key="2">
    <source>
        <dbReference type="ARBA" id="ARBA00009477"/>
    </source>
</evidence>
<keyword evidence="6" id="KW-0812">Transmembrane</keyword>
<evidence type="ECO:0000256" key="3">
    <source>
        <dbReference type="ARBA" id="ARBA00022448"/>
    </source>
</evidence>
<organism evidence="12 13">
    <name type="scientific">Xaviernesmea rhizosphaerae</name>
    <dbReference type="NCBI Taxonomy" id="1672749"/>
    <lineage>
        <taxon>Bacteria</taxon>
        <taxon>Pseudomonadati</taxon>
        <taxon>Pseudomonadota</taxon>
        <taxon>Alphaproteobacteria</taxon>
        <taxon>Hyphomicrobiales</taxon>
        <taxon>Rhizobiaceae</taxon>
        <taxon>Rhizobium/Agrobacterium group</taxon>
        <taxon>Xaviernesmea</taxon>
    </lineage>
</organism>
<keyword evidence="10" id="KW-0175">Coiled coil</keyword>
<dbReference type="PANTHER" id="PTHR30386:SF27">
    <property type="entry name" value="MEMBRANE FUSION PROTEIN (MFP) FAMILY PROTEIN"/>
    <property type="match status" value="1"/>
</dbReference>
<reference evidence="12 13" key="1">
    <citation type="submission" date="2016-09" db="EMBL/GenBank/DDBJ databases">
        <title>Rhizobium sp. nov., a novel species isolated from the rice rhizosphere.</title>
        <authorList>
            <person name="Zhao J."/>
            <person name="Zhang X."/>
        </authorList>
    </citation>
    <scope>NUCLEOTIDE SEQUENCE [LARGE SCALE GENOMIC DNA]</scope>
    <source>
        <strain evidence="12 13">MH17</strain>
    </source>
</reference>
<keyword evidence="4 9" id="KW-1003">Cell membrane</keyword>
<dbReference type="STRING" id="1672749.BJF92_09375"/>
<evidence type="ECO:0000256" key="5">
    <source>
        <dbReference type="ARBA" id="ARBA00022519"/>
    </source>
</evidence>
<dbReference type="Gene3D" id="2.40.30.170">
    <property type="match status" value="1"/>
</dbReference>
<comment type="caution">
    <text evidence="12">The sequence shown here is derived from an EMBL/GenBank/DDBJ whole genome shotgun (WGS) entry which is preliminary data.</text>
</comment>
<accession>A0A1Q9AGJ0</accession>
<feature type="domain" description="AprE-like beta-barrel" evidence="11">
    <location>
        <begin position="336"/>
        <end position="383"/>
    </location>
</feature>
<evidence type="ECO:0000256" key="4">
    <source>
        <dbReference type="ARBA" id="ARBA00022475"/>
    </source>
</evidence>
<evidence type="ECO:0000313" key="12">
    <source>
        <dbReference type="EMBL" id="OLP54067.1"/>
    </source>
</evidence>
<dbReference type="PROSITE" id="PS00543">
    <property type="entry name" value="HLYD_FAMILY"/>
    <property type="match status" value="1"/>
</dbReference>
<dbReference type="PANTHER" id="PTHR30386">
    <property type="entry name" value="MEMBRANE FUSION SUBUNIT OF EMRAB-TOLC MULTIDRUG EFFLUX PUMP"/>
    <property type="match status" value="1"/>
</dbReference>
<dbReference type="NCBIfam" id="TIGR01843">
    <property type="entry name" value="type_I_hlyD"/>
    <property type="match status" value="1"/>
</dbReference>
<keyword evidence="3 9" id="KW-0813">Transport</keyword>
<sequence>MIALPRREKGLASAERAFLPAALEIVETPASPTLRVTSGVICAIFVATLGWASIGKVDLIATAPGKVVPVGRTKEVQAFEAGTVRRILVDDGTPVKAGQPLILMDATLAGADRARFRDAAMRADLDIARLAALVTAPAPGIDPFAGVTAEPEAIEAARGRYSADRAGRDAKLAAADREIAARRLDAVSYEAEIARIDAQAPLAHERTTIRKKASDQAFGSRIDYLNAAQSEAELVNQRRVMLEKQKAAEAAMQAQLADLERLRAETERDWLADLQKAMRERSEAASELAKAERRNQWTSVVSPVDGTVADLSIHTEGGVVQAGEQLLKVVPSSDHLTIEAVIENQDIGFVHPGDLAEIKVDAFPYTRYGLLAGRVAHIARDADAGPDAARQHAVSSPRDAAATTEALRRSSALVYTARIDIDDPTLMIDGVKTRLEPGMAVTVEIKTGQRTVLDYLLSPISRHAHDALRER</sequence>
<dbReference type="InterPro" id="IPR050739">
    <property type="entry name" value="MFP"/>
</dbReference>
<evidence type="ECO:0000313" key="13">
    <source>
        <dbReference type="Proteomes" id="UP000186143"/>
    </source>
</evidence>
<gene>
    <name evidence="12" type="ORF">BJF92_09375</name>
</gene>
<name>A0A1Q9AGJ0_9HYPH</name>
<proteinExistence type="inferred from homology"/>
<evidence type="ECO:0000259" key="11">
    <source>
        <dbReference type="Pfam" id="PF26002"/>
    </source>
</evidence>
<evidence type="ECO:0000256" key="10">
    <source>
        <dbReference type="SAM" id="Coils"/>
    </source>
</evidence>
<evidence type="ECO:0000256" key="1">
    <source>
        <dbReference type="ARBA" id="ARBA00004377"/>
    </source>
</evidence>
<comment type="subcellular location">
    <subcellularLocation>
        <location evidence="1 9">Cell inner membrane</location>
        <topology evidence="1 9">Single-pass membrane protein</topology>
    </subcellularLocation>
</comment>
<dbReference type="InterPro" id="IPR058982">
    <property type="entry name" value="Beta-barrel_AprE"/>
</dbReference>
<comment type="similarity">
    <text evidence="2 9">Belongs to the membrane fusion protein (MFP) (TC 8.A.1) family.</text>
</comment>
<dbReference type="InterPro" id="IPR006144">
    <property type="entry name" value="Secretion_HlyD_CS"/>
</dbReference>
<dbReference type="GO" id="GO:0009306">
    <property type="term" value="P:protein secretion"/>
    <property type="evidence" value="ECO:0007669"/>
    <property type="project" value="InterPro"/>
</dbReference>
<evidence type="ECO:0000256" key="7">
    <source>
        <dbReference type="ARBA" id="ARBA00022989"/>
    </source>
</evidence>
<feature type="coiled-coil region" evidence="10">
    <location>
        <begin position="225"/>
        <end position="294"/>
    </location>
</feature>